<dbReference type="RefSeq" id="XP_058312014.1">
    <property type="nucleotide sequence ID" value="XM_058449670.1"/>
</dbReference>
<keyword evidence="4" id="KW-1185">Reference proteome</keyword>
<name>A0A9W9TB99_9EURO</name>
<feature type="region of interest" description="Disordered" evidence="1">
    <location>
        <begin position="159"/>
        <end position="182"/>
    </location>
</feature>
<gene>
    <name evidence="3" type="ORF">N7498_002608</name>
</gene>
<reference evidence="3" key="2">
    <citation type="journal article" date="2023" name="IMA Fungus">
        <title>Comparative genomic study of the Penicillium genus elucidates a diverse pangenome and 15 lateral gene transfer events.</title>
        <authorList>
            <person name="Petersen C."/>
            <person name="Sorensen T."/>
            <person name="Nielsen M.R."/>
            <person name="Sondergaard T.E."/>
            <person name="Sorensen J.L."/>
            <person name="Fitzpatrick D.A."/>
            <person name="Frisvad J.C."/>
            <person name="Nielsen K.L."/>
        </authorList>
    </citation>
    <scope>NUCLEOTIDE SEQUENCE</scope>
    <source>
        <strain evidence="3">IBT 15544</strain>
    </source>
</reference>
<proteinExistence type="predicted"/>
<dbReference type="InterPro" id="IPR031352">
    <property type="entry name" value="SesA"/>
</dbReference>
<dbReference type="OrthoDB" id="674604at2759"/>
<reference evidence="3" key="1">
    <citation type="submission" date="2022-12" db="EMBL/GenBank/DDBJ databases">
        <authorList>
            <person name="Petersen C."/>
        </authorList>
    </citation>
    <scope>NUCLEOTIDE SEQUENCE</scope>
    <source>
        <strain evidence="3">IBT 15544</strain>
    </source>
</reference>
<dbReference type="Proteomes" id="UP001150904">
    <property type="component" value="Unassembled WGS sequence"/>
</dbReference>
<evidence type="ECO:0000259" key="2">
    <source>
        <dbReference type="Pfam" id="PF17107"/>
    </source>
</evidence>
<feature type="domain" description="NACHT-NTPase and P-loop NTPases N-terminal" evidence="2">
    <location>
        <begin position="10"/>
        <end position="130"/>
    </location>
</feature>
<evidence type="ECO:0000256" key="1">
    <source>
        <dbReference type="SAM" id="MobiDB-lite"/>
    </source>
</evidence>
<evidence type="ECO:0000313" key="3">
    <source>
        <dbReference type="EMBL" id="KAJ5216201.1"/>
    </source>
</evidence>
<evidence type="ECO:0000313" key="4">
    <source>
        <dbReference type="Proteomes" id="UP001150904"/>
    </source>
</evidence>
<organism evidence="3 4">
    <name type="scientific">Penicillium cinerascens</name>
    <dbReference type="NCBI Taxonomy" id="70096"/>
    <lineage>
        <taxon>Eukaryota</taxon>
        <taxon>Fungi</taxon>
        <taxon>Dikarya</taxon>
        <taxon>Ascomycota</taxon>
        <taxon>Pezizomycotina</taxon>
        <taxon>Eurotiomycetes</taxon>
        <taxon>Eurotiomycetidae</taxon>
        <taxon>Eurotiales</taxon>
        <taxon>Aspergillaceae</taxon>
        <taxon>Penicillium</taxon>
    </lineage>
</organism>
<protein>
    <recommendedName>
        <fullName evidence="2">NACHT-NTPase and P-loop NTPases N-terminal domain-containing protein</fullName>
    </recommendedName>
</protein>
<accession>A0A9W9TB99</accession>
<dbReference type="EMBL" id="JAPQKR010000005">
    <property type="protein sequence ID" value="KAJ5216201.1"/>
    <property type="molecule type" value="Genomic_DNA"/>
</dbReference>
<dbReference type="GeneID" id="83176971"/>
<dbReference type="AlphaFoldDB" id="A0A9W9TB99"/>
<dbReference type="Pfam" id="PF17107">
    <property type="entry name" value="SesA"/>
    <property type="match status" value="1"/>
</dbReference>
<comment type="caution">
    <text evidence="3">The sequence shown here is derived from an EMBL/GenBank/DDBJ whole genome shotgun (WGS) entry which is preliminary data.</text>
</comment>
<sequence length="221" mass="24445">MANSDISRQIAGLIEVTEDIVEAYGSIKDLSSLPEAFQEVHKRLPLVEQTLKAAKIPAKKMKSADDAKALKTVLYSCDEKADKLREIFEKIGKKSKDQYDSSVYRAIIIKQGKRRVETLMDGILEDLGVLVTHEIFSAELQKQVGPLAKAREELAEVSPSLADSDLADKPEAASQYGDNNRQYNLFGEGTQKIADGHYFEAMGNQNFGIIPPKESIETKVA</sequence>